<dbReference type="InterPro" id="IPR045375">
    <property type="entry name" value="Put_radical_SAM-like_N"/>
</dbReference>
<organism evidence="2 3">
    <name type="scientific">Candidatus Lachnoclostridium stercoripullorum</name>
    <dbReference type="NCBI Taxonomy" id="2838635"/>
    <lineage>
        <taxon>Bacteria</taxon>
        <taxon>Bacillati</taxon>
        <taxon>Bacillota</taxon>
        <taxon>Clostridia</taxon>
        <taxon>Lachnospirales</taxon>
        <taxon>Lachnospiraceae</taxon>
    </lineage>
</organism>
<comment type="caution">
    <text evidence="2">The sequence shown here is derived from an EMBL/GenBank/DDBJ whole genome shotgun (WGS) entry which is preliminary data.</text>
</comment>
<sequence>MEKKIKGHKISAVEPGSIGEELELSPGDLLLTVNGREIEDIFDYEYLVDSEAITVEVQKADGEIWELEIENGGEDLGLTFENGLMSDYKTCCNKCIFCFIDQMPPGMRETLYFKDDDSRLSFLQGNYITLTNMKDRDIERIIKFHLAPINISVQTTNPQLRCMMLHNRFAGEALKKIDRLFEAGIPMNGQIVLCRGVNDGGELERTIRDLSRYLPHMESVSVVPVGLSKFREGLYPLEPFTREEAGRIVDQIEAWQRKIYPEFGLHFIHASDELYMLAGRELPEEERYDGYLQLENGVGMIRLMTEEVKAALEDLEGDDGEEELSIATGVLPAGYLEQYLSWIREKYPRRTVHLYPIVNRFFGESITVAGLVTGQDLMEQLAGKPLGTRLLLPECMFRSGEEVFLDDVTRQEVQNALQVPVNIVKSSGQDFVDAVLGFEREEGDRADYEAYELSELYREEEIEEE</sequence>
<reference evidence="2" key="1">
    <citation type="journal article" date="2021" name="PeerJ">
        <title>Extensive microbial diversity within the chicken gut microbiome revealed by metagenomics and culture.</title>
        <authorList>
            <person name="Gilroy R."/>
            <person name="Ravi A."/>
            <person name="Getino M."/>
            <person name="Pursley I."/>
            <person name="Horton D.L."/>
            <person name="Alikhan N.F."/>
            <person name="Baker D."/>
            <person name="Gharbi K."/>
            <person name="Hall N."/>
            <person name="Watson M."/>
            <person name="Adriaenssens E.M."/>
            <person name="Foster-Nyarko E."/>
            <person name="Jarju S."/>
            <person name="Secka A."/>
            <person name="Antonio M."/>
            <person name="Oren A."/>
            <person name="Chaudhuri R.R."/>
            <person name="La Ragione R."/>
            <person name="Hildebrand F."/>
            <person name="Pallen M.J."/>
        </authorList>
    </citation>
    <scope>NUCLEOTIDE SEQUENCE</scope>
    <source>
        <strain evidence="2">ChiGjej4B4-12881</strain>
    </source>
</reference>
<dbReference type="EMBL" id="DXEU01000013">
    <property type="protein sequence ID" value="HIX51301.1"/>
    <property type="molecule type" value="Genomic_DNA"/>
</dbReference>
<feature type="domain" description="PDZ" evidence="1">
    <location>
        <begin position="1"/>
        <end position="41"/>
    </location>
</feature>
<gene>
    <name evidence="2" type="ORF">IAA28_00680</name>
</gene>
<dbReference type="Pfam" id="PF19238">
    <property type="entry name" value="Radical_SAM_2"/>
    <property type="match status" value="1"/>
</dbReference>
<dbReference type="Gene3D" id="3.20.20.70">
    <property type="entry name" value="Aldolase class I"/>
    <property type="match status" value="1"/>
</dbReference>
<name>A0A9D1W2I0_9FIRM</name>
<dbReference type="Gene3D" id="2.30.42.10">
    <property type="match status" value="1"/>
</dbReference>
<dbReference type="PROSITE" id="PS50106">
    <property type="entry name" value="PDZ"/>
    <property type="match status" value="1"/>
</dbReference>
<dbReference type="InterPro" id="IPR013785">
    <property type="entry name" value="Aldolase_TIM"/>
</dbReference>
<dbReference type="InterPro" id="IPR036034">
    <property type="entry name" value="PDZ_sf"/>
</dbReference>
<proteinExistence type="predicted"/>
<dbReference type="Pfam" id="PF04459">
    <property type="entry name" value="DUF512"/>
    <property type="match status" value="1"/>
</dbReference>
<evidence type="ECO:0000259" key="1">
    <source>
        <dbReference type="PROSITE" id="PS50106"/>
    </source>
</evidence>
<dbReference type="InterPro" id="IPR041489">
    <property type="entry name" value="PDZ_6"/>
</dbReference>
<evidence type="ECO:0000313" key="2">
    <source>
        <dbReference type="EMBL" id="HIX51301.1"/>
    </source>
</evidence>
<dbReference type="AlphaFoldDB" id="A0A9D1W2I0"/>
<protein>
    <submittedName>
        <fullName evidence="2">DUF512 domain-containing protein</fullName>
    </submittedName>
</protein>
<evidence type="ECO:0000313" key="3">
    <source>
        <dbReference type="Proteomes" id="UP000886780"/>
    </source>
</evidence>
<dbReference type="Pfam" id="PF17820">
    <property type="entry name" value="PDZ_6"/>
    <property type="match status" value="1"/>
</dbReference>
<dbReference type="InterPro" id="IPR058240">
    <property type="entry name" value="rSAM_sf"/>
</dbReference>
<accession>A0A9D1W2I0</accession>
<dbReference type="SUPFAM" id="SSF102114">
    <property type="entry name" value="Radical SAM enzymes"/>
    <property type="match status" value="1"/>
</dbReference>
<reference evidence="2" key="2">
    <citation type="submission" date="2021-04" db="EMBL/GenBank/DDBJ databases">
        <authorList>
            <person name="Gilroy R."/>
        </authorList>
    </citation>
    <scope>NUCLEOTIDE SEQUENCE</scope>
    <source>
        <strain evidence="2">ChiGjej4B4-12881</strain>
    </source>
</reference>
<dbReference type="SUPFAM" id="SSF50156">
    <property type="entry name" value="PDZ domain-like"/>
    <property type="match status" value="1"/>
</dbReference>
<dbReference type="Proteomes" id="UP000886780">
    <property type="component" value="Unassembled WGS sequence"/>
</dbReference>
<dbReference type="InterPro" id="IPR007549">
    <property type="entry name" value="DUF512"/>
</dbReference>
<dbReference type="InterPro" id="IPR001478">
    <property type="entry name" value="PDZ"/>
</dbReference>